<proteinExistence type="predicted"/>
<sequence>MVESADHFKETSSSMTASVSSVTPDPQTSALDYSLPSPQPEKNQQSVIVPAYLLDALIGALNSVQIASWPPCGC</sequence>
<evidence type="ECO:0000256" key="1">
    <source>
        <dbReference type="SAM" id="MobiDB-lite"/>
    </source>
</evidence>
<gene>
    <name evidence="2" type="ORF">Hamer_G009514</name>
</gene>
<feature type="compositionally biased region" description="Basic and acidic residues" evidence="1">
    <location>
        <begin position="1"/>
        <end position="10"/>
    </location>
</feature>
<keyword evidence="3" id="KW-1185">Reference proteome</keyword>
<reference evidence="2" key="1">
    <citation type="journal article" date="2021" name="Sci. Adv.">
        <title>The American lobster genome reveals insights on longevity, neural, and immune adaptations.</title>
        <authorList>
            <person name="Polinski J.M."/>
            <person name="Zimin A.V."/>
            <person name="Clark K.F."/>
            <person name="Kohn A.B."/>
            <person name="Sadowski N."/>
            <person name="Timp W."/>
            <person name="Ptitsyn A."/>
            <person name="Khanna P."/>
            <person name="Romanova D.Y."/>
            <person name="Williams P."/>
            <person name="Greenwood S.J."/>
            <person name="Moroz L.L."/>
            <person name="Walt D.R."/>
            <person name="Bodnar A.G."/>
        </authorList>
    </citation>
    <scope>NUCLEOTIDE SEQUENCE</scope>
    <source>
        <strain evidence="2">GMGI-L3</strain>
    </source>
</reference>
<accession>A0A8J5N2W8</accession>
<evidence type="ECO:0000313" key="2">
    <source>
        <dbReference type="EMBL" id="KAG7172175.1"/>
    </source>
</evidence>
<feature type="compositionally biased region" description="Low complexity" evidence="1">
    <location>
        <begin position="11"/>
        <end position="23"/>
    </location>
</feature>
<evidence type="ECO:0000313" key="3">
    <source>
        <dbReference type="Proteomes" id="UP000747542"/>
    </source>
</evidence>
<dbReference type="Proteomes" id="UP000747542">
    <property type="component" value="Unassembled WGS sequence"/>
</dbReference>
<comment type="caution">
    <text evidence="2">The sequence shown here is derived from an EMBL/GenBank/DDBJ whole genome shotgun (WGS) entry which is preliminary data.</text>
</comment>
<name>A0A8J5N2W8_HOMAM</name>
<dbReference type="AlphaFoldDB" id="A0A8J5N2W8"/>
<organism evidence="2 3">
    <name type="scientific">Homarus americanus</name>
    <name type="common">American lobster</name>
    <dbReference type="NCBI Taxonomy" id="6706"/>
    <lineage>
        <taxon>Eukaryota</taxon>
        <taxon>Metazoa</taxon>
        <taxon>Ecdysozoa</taxon>
        <taxon>Arthropoda</taxon>
        <taxon>Crustacea</taxon>
        <taxon>Multicrustacea</taxon>
        <taxon>Malacostraca</taxon>
        <taxon>Eumalacostraca</taxon>
        <taxon>Eucarida</taxon>
        <taxon>Decapoda</taxon>
        <taxon>Pleocyemata</taxon>
        <taxon>Astacidea</taxon>
        <taxon>Nephropoidea</taxon>
        <taxon>Nephropidae</taxon>
        <taxon>Homarus</taxon>
    </lineage>
</organism>
<dbReference type="EMBL" id="JAHLQT010011563">
    <property type="protein sequence ID" value="KAG7172175.1"/>
    <property type="molecule type" value="Genomic_DNA"/>
</dbReference>
<feature type="region of interest" description="Disordered" evidence="1">
    <location>
        <begin position="1"/>
        <end position="42"/>
    </location>
</feature>
<protein>
    <submittedName>
        <fullName evidence="2">Uncharacterized protein</fullName>
    </submittedName>
</protein>